<proteinExistence type="predicted"/>
<sequence length="379" mass="39400">MTQFALLWWIADTTGSAAAISAAALAALLPRALLFPVSRALMLRHGLRLPTIIGSLVVALLVPLLMLLMSGERIELWHAYATMALLSALQAFQRSADDGDFSILVPGGLVARGAKRGDAAQRVSLVVAAPLGAFLLHILAPGQVMASAVSTALLGLVPLVCFDGRRKSSHAVRGKGPWEEFRKDASLSWHTQGLRQLCVMLGAMALVTTAAFALMPLLVKDHFGGGAGQFAWLQVLTGMGIGLGRLLMAAMAPRRSVRWVLGGFSVCSVSIVLAAMAPSGLFGVAAAWWVMCGITFAFGVTPVAELLRAATPIHLRRRALSGIMAIVALAAPLGLVVAGGVGEWLGIRAVFVMIGLVGLGTCLAGGLSSSLAALDEQGT</sequence>
<dbReference type="Gene3D" id="1.20.1250.20">
    <property type="entry name" value="MFS general substrate transporter like domains"/>
    <property type="match status" value="1"/>
</dbReference>
<gene>
    <name evidence="7" type="ORF">I6I07_11650</name>
</gene>
<feature type="transmembrane region" description="Helical" evidence="6">
    <location>
        <begin position="347"/>
        <end position="374"/>
    </location>
</feature>
<name>A0A7T4B7V5_9BURK</name>
<evidence type="ECO:0000313" key="7">
    <source>
        <dbReference type="EMBL" id="QQB37202.1"/>
    </source>
</evidence>
<dbReference type="AlphaFoldDB" id="A0A7T4B7V5"/>
<dbReference type="SUPFAM" id="SSF103473">
    <property type="entry name" value="MFS general substrate transporter"/>
    <property type="match status" value="1"/>
</dbReference>
<reference evidence="7 8" key="1">
    <citation type="submission" date="2020-12" db="EMBL/GenBank/DDBJ databases">
        <title>FDA dAtabase for Regulatory Grade micrObial Sequences (FDA-ARGOS): Supporting development and validation of Infectious Disease Dx tests.</title>
        <authorList>
            <person name="Sproer C."/>
            <person name="Gronow S."/>
            <person name="Severitt S."/>
            <person name="Schroder I."/>
            <person name="Tallon L."/>
            <person name="Sadzewicz L."/>
            <person name="Zhao X."/>
            <person name="Boylan J."/>
            <person name="Ott S."/>
            <person name="Bowen H."/>
            <person name="Vavikolanu K."/>
            <person name="Mehta A."/>
            <person name="Aluvathingal J."/>
            <person name="Nadendla S."/>
            <person name="Lowell S."/>
            <person name="Myers T."/>
            <person name="Yan Y."/>
            <person name="Sichtig H."/>
        </authorList>
    </citation>
    <scope>NUCLEOTIDE SEQUENCE [LARGE SCALE GENOMIC DNA]</scope>
    <source>
        <strain evidence="7 8">FDAARGOS_1050</strain>
    </source>
</reference>
<dbReference type="EMBL" id="CP065997">
    <property type="protein sequence ID" value="QQB37202.1"/>
    <property type="molecule type" value="Genomic_DNA"/>
</dbReference>
<dbReference type="PANTHER" id="PTHR23513">
    <property type="entry name" value="INTEGRAL MEMBRANE EFFLUX PROTEIN-RELATED"/>
    <property type="match status" value="1"/>
</dbReference>
<dbReference type="InterPro" id="IPR011701">
    <property type="entry name" value="MFS"/>
</dbReference>
<keyword evidence="2" id="KW-1003">Cell membrane</keyword>
<keyword evidence="3 6" id="KW-0812">Transmembrane</keyword>
<keyword evidence="4 6" id="KW-1133">Transmembrane helix</keyword>
<evidence type="ECO:0000256" key="2">
    <source>
        <dbReference type="ARBA" id="ARBA00022475"/>
    </source>
</evidence>
<evidence type="ECO:0000256" key="3">
    <source>
        <dbReference type="ARBA" id="ARBA00022692"/>
    </source>
</evidence>
<feature type="transmembrane region" description="Helical" evidence="6">
    <location>
        <begin position="144"/>
        <end position="162"/>
    </location>
</feature>
<feature type="transmembrane region" description="Helical" evidence="6">
    <location>
        <begin position="49"/>
        <end position="70"/>
    </location>
</feature>
<evidence type="ECO:0000313" key="8">
    <source>
        <dbReference type="Proteomes" id="UP000595231"/>
    </source>
</evidence>
<evidence type="ECO:0000256" key="1">
    <source>
        <dbReference type="ARBA" id="ARBA00004651"/>
    </source>
</evidence>
<dbReference type="PANTHER" id="PTHR23513:SF11">
    <property type="entry name" value="STAPHYLOFERRIN A TRANSPORTER"/>
    <property type="match status" value="1"/>
</dbReference>
<dbReference type="Proteomes" id="UP000595231">
    <property type="component" value="Chromosome"/>
</dbReference>
<feature type="transmembrane region" description="Helical" evidence="6">
    <location>
        <begin position="259"/>
        <end position="280"/>
    </location>
</feature>
<keyword evidence="5 6" id="KW-0472">Membrane</keyword>
<feature type="transmembrane region" description="Helical" evidence="6">
    <location>
        <begin position="230"/>
        <end position="247"/>
    </location>
</feature>
<feature type="transmembrane region" description="Helical" evidence="6">
    <location>
        <begin position="119"/>
        <end position="138"/>
    </location>
</feature>
<organism evidence="7 8">
    <name type="scientific">Achromobacter deleyi</name>
    <dbReference type="NCBI Taxonomy" id="1353891"/>
    <lineage>
        <taxon>Bacteria</taxon>
        <taxon>Pseudomonadati</taxon>
        <taxon>Pseudomonadota</taxon>
        <taxon>Betaproteobacteria</taxon>
        <taxon>Burkholderiales</taxon>
        <taxon>Alcaligenaceae</taxon>
        <taxon>Achromobacter</taxon>
    </lineage>
</organism>
<feature type="transmembrane region" description="Helical" evidence="6">
    <location>
        <begin position="6"/>
        <end position="29"/>
    </location>
</feature>
<comment type="subcellular location">
    <subcellularLocation>
        <location evidence="1">Cell membrane</location>
        <topology evidence="1">Multi-pass membrane protein</topology>
    </subcellularLocation>
</comment>
<evidence type="ECO:0000256" key="5">
    <source>
        <dbReference type="ARBA" id="ARBA00023136"/>
    </source>
</evidence>
<dbReference type="RefSeq" id="WP_198486745.1">
    <property type="nucleotide sequence ID" value="NZ_CP065997.1"/>
</dbReference>
<dbReference type="GO" id="GO:0005886">
    <property type="term" value="C:plasma membrane"/>
    <property type="evidence" value="ECO:0007669"/>
    <property type="project" value="UniProtKB-SubCell"/>
</dbReference>
<feature type="transmembrane region" description="Helical" evidence="6">
    <location>
        <begin position="286"/>
        <end position="307"/>
    </location>
</feature>
<dbReference type="Pfam" id="PF07690">
    <property type="entry name" value="MFS_1"/>
    <property type="match status" value="1"/>
</dbReference>
<dbReference type="GO" id="GO:0022857">
    <property type="term" value="F:transmembrane transporter activity"/>
    <property type="evidence" value="ECO:0007669"/>
    <property type="project" value="InterPro"/>
</dbReference>
<protein>
    <submittedName>
        <fullName evidence="7">MFS transporter</fullName>
    </submittedName>
</protein>
<dbReference type="InterPro" id="IPR036259">
    <property type="entry name" value="MFS_trans_sf"/>
</dbReference>
<evidence type="ECO:0000256" key="6">
    <source>
        <dbReference type="SAM" id="Phobius"/>
    </source>
</evidence>
<accession>A0A7T4B7V5</accession>
<evidence type="ECO:0000256" key="4">
    <source>
        <dbReference type="ARBA" id="ARBA00022989"/>
    </source>
</evidence>
<feature type="transmembrane region" description="Helical" evidence="6">
    <location>
        <begin position="319"/>
        <end position="341"/>
    </location>
</feature>
<feature type="transmembrane region" description="Helical" evidence="6">
    <location>
        <begin position="197"/>
        <end position="218"/>
    </location>
</feature>